<dbReference type="InterPro" id="IPR013784">
    <property type="entry name" value="Carb-bd-like_fold"/>
</dbReference>
<dbReference type="RefSeq" id="WP_205712769.1">
    <property type="nucleotide sequence ID" value="NZ_SIJK02000119.1"/>
</dbReference>
<proteinExistence type="predicted"/>
<keyword evidence="1" id="KW-0106">Calcium</keyword>
<dbReference type="PANTHER" id="PTHR13605">
    <property type="entry name" value="ER MEMBRANE PROTEIN COMPLEX SUBUNIT 7"/>
    <property type="match status" value="1"/>
</dbReference>
<dbReference type="Gene3D" id="2.60.120.380">
    <property type="match status" value="1"/>
</dbReference>
<dbReference type="InterPro" id="IPR013783">
    <property type="entry name" value="Ig-like_fold"/>
</dbReference>
<dbReference type="EMBL" id="SIJK02000119">
    <property type="protein sequence ID" value="MBP1468950.1"/>
    <property type="molecule type" value="Genomic_DNA"/>
</dbReference>
<evidence type="ECO:0000313" key="4">
    <source>
        <dbReference type="Proteomes" id="UP001193081"/>
    </source>
</evidence>
<dbReference type="PANTHER" id="PTHR13605:SF4">
    <property type="entry name" value="ER MEMBRANE PROTEIN COMPLEX SUBUNIT 7"/>
    <property type="match status" value="1"/>
</dbReference>
<dbReference type="InterPro" id="IPR039163">
    <property type="entry name" value="EMC7"/>
</dbReference>
<name>A0ABS4DHP0_9CHLR</name>
<dbReference type="Gene3D" id="2.60.40.10">
    <property type="entry name" value="Immunoglobulins"/>
    <property type="match status" value="3"/>
</dbReference>
<gene>
    <name evidence="3" type="ORF">EYB53_024795</name>
</gene>
<comment type="caution">
    <text evidence="3">The sequence shown here is derived from an EMBL/GenBank/DDBJ whole genome shotgun (WGS) entry which is preliminary data.</text>
</comment>
<dbReference type="Pfam" id="PF01833">
    <property type="entry name" value="TIG"/>
    <property type="match status" value="1"/>
</dbReference>
<keyword evidence="4" id="KW-1185">Reference proteome</keyword>
<feature type="domain" description="IPT/TIG" evidence="2">
    <location>
        <begin position="373"/>
        <end position="453"/>
    </location>
</feature>
<sequence length="843" mass="87796">YGTHVLTPTRAGYTFSPATRSVTVTAALANQDFAATLLTFPVTGRVTVDGVDLADVVITDGTRTVTTTATGGYTLTDVPYGTYVVTPTLAGYTFTPATRTITVTGDLDGQDFAASLLTFPVTGRVTVDGVGLADVMISDGTRSATTDSTGAYTLTDVPYGTHVLTPTRAGYTFTPATRTITVTEALAGQDFQVTATTFTVRGQVTAAGTGLGGVTMSDGTRQVPTAADGSYALGGLPAGTYTLTPLRTGYTFTPVTRTITVPGDEAGQDFVALPDGPGHADLVQAVTPREGPAGQTTRVTVEGHSFALTPPPSARLVGSAGSFALTELTSETTTRFAATVPATLPPGTYDLVVTSEGRTGTLPRAFTVLALTPEVRKVVPASAFNDAATEILVRGANFAAGAVVRLGTTDLATTRINATTLLAEVPAGRIPAVYDLLVRHPGGAQATLPAAFTVLAATSTFDDLFSRSDDLWVSPMVPQAQTPFELGLVVQRSGGKQTLTAVPVTFRRDSVTGPVLGTTTVPLLDPVASSESTTPLSVTLPTAGLVTIYALIDPDGTLSESSTANNVVSRTFLIATPAADHTPPVVTAIRVNGGGQTTVVTTEVTLEISALDPGPTASGVLAVHLIEYLYNAGAQRWVPVASSGWLPYDATPTSYRWSLAAQPGLRYLQVWARDRANNISGGQARQLLNLELLTDQLYEGQIRTYRYAVGAGQEFRVNLEVLDGDADLYVWSSDPQQSAWVSNLPGSAAEQVVIPAAAVVPGLYQVEVYGYTAATYRLSTSLGAASPTMTTAVVGGLAEAKARPTAPLLAVDAQPDERVGSVPPFNNEFVDPAYRVYLPLTLR</sequence>
<dbReference type="SUPFAM" id="SSF81296">
    <property type="entry name" value="E set domains"/>
    <property type="match status" value="1"/>
</dbReference>
<dbReference type="Proteomes" id="UP001193081">
    <property type="component" value="Unassembled WGS sequence"/>
</dbReference>
<dbReference type="InterPro" id="IPR014756">
    <property type="entry name" value="Ig_E-set"/>
</dbReference>
<reference evidence="3 4" key="1">
    <citation type="submission" date="2021-03" db="EMBL/GenBank/DDBJ databases">
        <authorList>
            <person name="Grouzdev D.S."/>
        </authorList>
    </citation>
    <scope>NUCLEOTIDE SEQUENCE [LARGE SCALE GENOMIC DNA]</scope>
    <source>
        <strain evidence="3 4">M50-1</strain>
    </source>
</reference>
<dbReference type="SUPFAM" id="SSF49452">
    <property type="entry name" value="Starch-binding domain-like"/>
    <property type="match status" value="3"/>
</dbReference>
<feature type="non-terminal residue" evidence="3">
    <location>
        <position position="1"/>
    </location>
</feature>
<evidence type="ECO:0000256" key="1">
    <source>
        <dbReference type="ARBA" id="ARBA00022837"/>
    </source>
</evidence>
<dbReference type="Gene3D" id="2.60.40.1120">
    <property type="entry name" value="Carboxypeptidase-like, regulatory domain"/>
    <property type="match status" value="3"/>
</dbReference>
<organism evidence="3 4">
    <name type="scientific">Candidatus Chloroploca mongolica</name>
    <dbReference type="NCBI Taxonomy" id="2528176"/>
    <lineage>
        <taxon>Bacteria</taxon>
        <taxon>Bacillati</taxon>
        <taxon>Chloroflexota</taxon>
        <taxon>Chloroflexia</taxon>
        <taxon>Chloroflexales</taxon>
        <taxon>Chloroflexineae</taxon>
        <taxon>Oscillochloridaceae</taxon>
        <taxon>Candidatus Chloroploca</taxon>
    </lineage>
</organism>
<accession>A0ABS4DHP0</accession>
<protein>
    <submittedName>
        <fullName evidence="3">IPT/TIG domain-containing protein</fullName>
    </submittedName>
</protein>
<evidence type="ECO:0000259" key="2">
    <source>
        <dbReference type="Pfam" id="PF01833"/>
    </source>
</evidence>
<evidence type="ECO:0000313" key="3">
    <source>
        <dbReference type="EMBL" id="MBP1468950.1"/>
    </source>
</evidence>
<dbReference type="InterPro" id="IPR002909">
    <property type="entry name" value="IPT_dom"/>
</dbReference>